<feature type="compositionally biased region" description="Low complexity" evidence="2">
    <location>
        <begin position="652"/>
        <end position="676"/>
    </location>
</feature>
<keyword evidence="1" id="KW-0175">Coiled coil</keyword>
<feature type="compositionally biased region" description="Polar residues" evidence="2">
    <location>
        <begin position="677"/>
        <end position="686"/>
    </location>
</feature>
<feature type="compositionally biased region" description="Polar residues" evidence="2">
    <location>
        <begin position="212"/>
        <end position="223"/>
    </location>
</feature>
<feature type="compositionally biased region" description="Polar residues" evidence="2">
    <location>
        <begin position="578"/>
        <end position="595"/>
    </location>
</feature>
<feature type="region of interest" description="Disordered" evidence="2">
    <location>
        <begin position="916"/>
        <end position="1026"/>
    </location>
</feature>
<feature type="compositionally biased region" description="Polar residues" evidence="2">
    <location>
        <begin position="1"/>
        <end position="13"/>
    </location>
</feature>
<feature type="compositionally biased region" description="Low complexity" evidence="2">
    <location>
        <begin position="28"/>
        <end position="46"/>
    </location>
</feature>
<reference evidence="3 4" key="1">
    <citation type="submission" date="2019-12" db="EMBL/GenBank/DDBJ databases">
        <authorList>
            <person name="Floudas D."/>
            <person name="Bentzer J."/>
            <person name="Ahren D."/>
            <person name="Johansson T."/>
            <person name="Persson P."/>
            <person name="Tunlid A."/>
        </authorList>
    </citation>
    <scope>NUCLEOTIDE SEQUENCE [LARGE SCALE GENOMIC DNA]</scope>
    <source>
        <strain evidence="3 4">CBS 102.39</strain>
    </source>
</reference>
<feature type="compositionally biased region" description="Polar residues" evidence="2">
    <location>
        <begin position="141"/>
        <end position="152"/>
    </location>
</feature>
<feature type="compositionally biased region" description="Pro residues" evidence="2">
    <location>
        <begin position="307"/>
        <end position="317"/>
    </location>
</feature>
<comment type="caution">
    <text evidence="3">The sequence shown here is derived from an EMBL/GenBank/DDBJ whole genome shotgun (WGS) entry which is preliminary data.</text>
</comment>
<accession>A0A8H4QHZ0</accession>
<dbReference type="AlphaFoldDB" id="A0A8H4QHZ0"/>
<keyword evidence="4" id="KW-1185">Reference proteome</keyword>
<protein>
    <submittedName>
        <fullName evidence="3">Uncharacterized protein</fullName>
    </submittedName>
</protein>
<feature type="region of interest" description="Disordered" evidence="2">
    <location>
        <begin position="1"/>
        <end position="321"/>
    </location>
</feature>
<evidence type="ECO:0000313" key="3">
    <source>
        <dbReference type="EMBL" id="KAF4610717.1"/>
    </source>
</evidence>
<organism evidence="3 4">
    <name type="scientific">Agrocybe pediades</name>
    <dbReference type="NCBI Taxonomy" id="84607"/>
    <lineage>
        <taxon>Eukaryota</taxon>
        <taxon>Fungi</taxon>
        <taxon>Dikarya</taxon>
        <taxon>Basidiomycota</taxon>
        <taxon>Agaricomycotina</taxon>
        <taxon>Agaricomycetes</taxon>
        <taxon>Agaricomycetidae</taxon>
        <taxon>Agaricales</taxon>
        <taxon>Agaricineae</taxon>
        <taxon>Strophariaceae</taxon>
        <taxon>Agrocybe</taxon>
    </lineage>
</organism>
<evidence type="ECO:0000256" key="1">
    <source>
        <dbReference type="SAM" id="Coils"/>
    </source>
</evidence>
<sequence>MSETSSIRSSQRASAFLNRPHIAPMGPRTRQSSLRTQSLLSVTTQSPAVTPSVNTLNLPEFGGRTSPEVMSPASSLATRKSLPPLTEEPPSPASVLSNDRPSILIRGSMSMSSSRIEEDGEEDDQHFSLPEFPPSGPPTATPSNTFFTSQGPISEAPYEQPVDPDSEYAIPESPPPAFEASLHAEPYRQPLSLDAELFTHEQEPSVREPSIQEPTTNDSASIHESTHRESSVRDSLNPTPSIREPSIRESLIQAPSIREPSIHEQPTYEASIRDPSMPEPSLYEPSIRERSLRESVISTKSSNESPPSVPHVPPSPAPSKASFNISSVAKINPPPAIKFDSTPVSWKGLPMEAAVWTVDSGELQGIVSRAIRASASESFVRLLTAENLDKVLPAELERLEHLKAVTQSKYRFLVHRRTMLFQALNSTSLGQQKDGEDGVSVVSRLASQLADTIAECDQKLEEVLQITDQVAQINKLIDVHWSSALAIALRKLNGSFARRNADLATAKERITQLEAELAEAWKEAERMARELDDYEAAIAADDDDAVIETAEIVSVPKPTHTRRASTPMTPTLVEFTPKSMSPSASANNDLSTSPKSPVIPRSPVASTSAAPRSPNPAQHQFNFPHSPTTAGPIIHLKAKESQVEPDVPDTVSLRSTRSTRSARSARSARSTKSNRSGWTSESNHVSAVNAAKTRSRRMSQSSLRIAINPTGADAGAGPSSGHSRKHSTGKTPRTTPFEEHPPVPELPAQYSSFNGIASANVSSTLLYTPDGSTPPRPTHHHMSSLSMSMSLLHPSPRLRRRASLDSVMTGGGRSIMTNPGSVAYKGKAAASDDLYLRPKQPLVGYDYYHNRDAGAGGATMMMMEGESEMQMMMASRTPRANTFGYASSSGGGGGMGAGQNSTLLAYYDHDHDYDDGSEADMYTAPRPPPKDPSKTIPSMWMNADAAGHGHAHKPSLSTAPPTSYVYGQKQQQTPSQHGSFTSSAKSPTVSNSSESHGAQDPEHSTSKLIQRSSSSNVKTTAYNKLRGLTKRYSVSLPLFNSHARATPRKSA</sequence>
<feature type="compositionally biased region" description="Polar residues" evidence="2">
    <location>
        <begin position="47"/>
        <end position="57"/>
    </location>
</feature>
<feature type="region of interest" description="Disordered" evidence="2">
    <location>
        <begin position="558"/>
        <end position="750"/>
    </location>
</feature>
<gene>
    <name evidence="3" type="ORF">D9613_007126</name>
</gene>
<feature type="coiled-coil region" evidence="1">
    <location>
        <begin position="496"/>
        <end position="544"/>
    </location>
</feature>
<evidence type="ECO:0000256" key="2">
    <source>
        <dbReference type="SAM" id="MobiDB-lite"/>
    </source>
</evidence>
<feature type="compositionally biased region" description="Polar residues" evidence="2">
    <location>
        <begin position="1006"/>
        <end position="1022"/>
    </location>
</feature>
<dbReference type="Proteomes" id="UP000521872">
    <property type="component" value="Unassembled WGS sequence"/>
</dbReference>
<name>A0A8H4QHZ0_9AGAR</name>
<feature type="compositionally biased region" description="Polar residues" evidence="2">
    <location>
        <begin position="968"/>
        <end position="996"/>
    </location>
</feature>
<evidence type="ECO:0000313" key="4">
    <source>
        <dbReference type="Proteomes" id="UP000521872"/>
    </source>
</evidence>
<proteinExistence type="predicted"/>
<feature type="compositionally biased region" description="Basic and acidic residues" evidence="2">
    <location>
        <begin position="197"/>
        <end position="206"/>
    </location>
</feature>
<feature type="compositionally biased region" description="Pro residues" evidence="2">
    <location>
        <begin position="131"/>
        <end position="140"/>
    </location>
</feature>
<dbReference type="EMBL" id="JAACJL010000058">
    <property type="protein sequence ID" value="KAF4610717.1"/>
    <property type="molecule type" value="Genomic_DNA"/>
</dbReference>
<feature type="compositionally biased region" description="Polar residues" evidence="2">
    <location>
        <begin position="604"/>
        <end position="629"/>
    </location>
</feature>